<dbReference type="PANTHER" id="PTHR34352:SF1">
    <property type="entry name" value="PROTEIN YHFA"/>
    <property type="match status" value="1"/>
</dbReference>
<dbReference type="PANTHER" id="PTHR34352">
    <property type="entry name" value="PROTEIN YHFA"/>
    <property type="match status" value="1"/>
</dbReference>
<dbReference type="eggNOG" id="COG1765">
    <property type="taxonomic scope" value="Bacteria"/>
</dbReference>
<evidence type="ECO:0000313" key="1">
    <source>
        <dbReference type="EMBL" id="AFG38085.1"/>
    </source>
</evidence>
<dbReference type="Proteomes" id="UP000007383">
    <property type="component" value="Chromosome"/>
</dbReference>
<dbReference type="STRING" id="889378.Spiaf_2037"/>
<keyword evidence="2" id="KW-1185">Reference proteome</keyword>
<dbReference type="RefSeq" id="WP_014456068.1">
    <property type="nucleotide sequence ID" value="NC_017098.1"/>
</dbReference>
<dbReference type="OrthoDB" id="9804010at2"/>
<reference evidence="2" key="1">
    <citation type="journal article" date="2013" name="Stand. Genomic Sci.">
        <title>Complete genome sequence of the halophilic bacterium Spirochaeta africana type strain (Z-7692(T)) from the alkaline Lake Magadi in the East African Rift.</title>
        <authorList>
            <person name="Liolos K."/>
            <person name="Abt B."/>
            <person name="Scheuner C."/>
            <person name="Teshima H."/>
            <person name="Held B."/>
            <person name="Lapidus A."/>
            <person name="Nolan M."/>
            <person name="Lucas S."/>
            <person name="Deshpande S."/>
            <person name="Cheng J.F."/>
            <person name="Tapia R."/>
            <person name="Goodwin L.A."/>
            <person name="Pitluck S."/>
            <person name="Pagani I."/>
            <person name="Ivanova N."/>
            <person name="Mavromatis K."/>
            <person name="Mikhailova N."/>
            <person name="Huntemann M."/>
            <person name="Pati A."/>
            <person name="Chen A."/>
            <person name="Palaniappan K."/>
            <person name="Land M."/>
            <person name="Rohde M."/>
            <person name="Tindall B.J."/>
            <person name="Detter J.C."/>
            <person name="Goker M."/>
            <person name="Bristow J."/>
            <person name="Eisen J.A."/>
            <person name="Markowitz V."/>
            <person name="Hugenholtz P."/>
            <person name="Woyke T."/>
            <person name="Klenk H.P."/>
            <person name="Kyrpides N.C."/>
        </authorList>
    </citation>
    <scope>NUCLEOTIDE SEQUENCE</scope>
    <source>
        <strain evidence="2">ATCC 700263 / DSM 8902 / Z-7692</strain>
    </source>
</reference>
<dbReference type="AlphaFoldDB" id="H9UKP2"/>
<dbReference type="Pfam" id="PF02566">
    <property type="entry name" value="OsmC"/>
    <property type="match status" value="1"/>
</dbReference>
<dbReference type="SUPFAM" id="SSF82784">
    <property type="entry name" value="OsmC-like"/>
    <property type="match status" value="1"/>
</dbReference>
<dbReference type="KEGG" id="sfc:Spiaf_2037"/>
<dbReference type="PATRIC" id="fig|889378.3.peg.2023"/>
<dbReference type="InterPro" id="IPR003718">
    <property type="entry name" value="OsmC/Ohr_fam"/>
</dbReference>
<proteinExistence type="predicted"/>
<name>H9UKP2_SPIAZ</name>
<dbReference type="HOGENOM" id="CLU_114057_1_1_12"/>
<sequence>MDVTVEQANDAVHFVARNSEGCEVHIDGSPKVGGTGAGMRPMELVLVSLGTCAAMDLVHILKKQRLDLQKLSFRVHGDRDPAAVPAPFTGFSLHFDLYGDLPAAKVERAVALSVEKYCSVGSMLQLSGPISHSCSIHPPAG</sequence>
<dbReference type="InterPro" id="IPR015946">
    <property type="entry name" value="KH_dom-like_a/b"/>
</dbReference>
<protein>
    <submittedName>
        <fullName evidence="1">Putative redox protein, regulator of disulfide bond formation</fullName>
    </submittedName>
</protein>
<dbReference type="EMBL" id="CP003282">
    <property type="protein sequence ID" value="AFG38085.1"/>
    <property type="molecule type" value="Genomic_DNA"/>
</dbReference>
<dbReference type="Gene3D" id="3.30.300.20">
    <property type="match status" value="1"/>
</dbReference>
<evidence type="ECO:0000313" key="2">
    <source>
        <dbReference type="Proteomes" id="UP000007383"/>
    </source>
</evidence>
<dbReference type="InterPro" id="IPR036102">
    <property type="entry name" value="OsmC/Ohrsf"/>
</dbReference>
<accession>H9UKP2</accession>
<gene>
    <name evidence="1" type="ordered locus">Spiaf_2037</name>
</gene>
<organism evidence="1 2">
    <name type="scientific">Spirochaeta africana (strain ATCC 700263 / DSM 8902 / Z-7692)</name>
    <dbReference type="NCBI Taxonomy" id="889378"/>
    <lineage>
        <taxon>Bacteria</taxon>
        <taxon>Pseudomonadati</taxon>
        <taxon>Spirochaetota</taxon>
        <taxon>Spirochaetia</taxon>
        <taxon>Spirochaetales</taxon>
        <taxon>Spirochaetaceae</taxon>
        <taxon>Spirochaeta</taxon>
    </lineage>
</organism>